<dbReference type="PANTHER" id="PTHR47022">
    <property type="entry name" value="BTB AND MATH DOMAIN-CONTAINING PROTEIN 36-RELATED"/>
    <property type="match status" value="1"/>
</dbReference>
<sequence length="895" mass="104073">MSQGSFVFNFNTADFTSGSQNFAKTNVVKLERSHWCLGVEKTQTSKDDYSKVLNVFLICERSTTKDNYMVTLELILHGSFIDLHFARMYYFEPMDLEMPCFKMNFNRVSDKVNGFVNKDGEFKITAEIFVKPIASDEEEGLEGMFKKLEGAHSPEKELNRIINLADGLSVRINKELLSWHSDYFKNLFNNEYFDESSQETIDLIDISYKQFRLLRKHIYRESSYPESRYLYTDGTMEFRLKSEHGEKEFETLWNLAEVREYWRPHICTSLETEDDSREKSSKKISCMLNDAEQMETLLGLIFSVSTEYAWEENQTVSAENVEDLLRIGSYFLISKITRNCEEFLRKKHYDPNFSVQRRSELVEKYNFSSVTVLPIIPQDRCSTEILVQVNFLDSGNEEMCSVKSENSMNIRMLFSDALANIYSTGICDLPSKYEIERVRIFDPNTSTGCICIEDRPKLYRCVEAFLIYSFDARQKTEEARTQVDDDFTSAVKPVNPSGSSYNEMFVYVNFLDSDNEQKCSVKYTNIVTVQMHYSDALSILYSEGICDTPSKYEVERVRIFNSNPFVDCQNIDVKNNARFMSMYILYSRQYHFDVRKITEVLTETDDHLTSKANPSGSGDTEMLVYVNFLDFNVEDKCNVRCENAMTIQKLFSDALTNLHSSGSCDPPMKYRLESVRVFNPEHPLATAWENIDVKNNVLFMSGDVLCSHQYHFDVRRIRGEVLTETDDRSSTKTIPFAHLSINDAYQKWREGKVIQTEENEPEHEPIAGTSSQNQTVSVSRLQDVRRSTSTNPDTILILVTFSESQREEICQVLYKEGMKILQMTQRMFWELGRKNFRIPRDYEVDFVHMFNPEFVGKTSNMAMQDLVMPETDSTIYNVQLKRKKKVDGYPTFRST</sequence>
<proteinExistence type="predicted"/>
<dbReference type="InterPro" id="IPR011333">
    <property type="entry name" value="SKP1/BTB/POZ_sf"/>
</dbReference>
<evidence type="ECO:0000256" key="1">
    <source>
        <dbReference type="SAM" id="MobiDB-lite"/>
    </source>
</evidence>
<dbReference type="CDD" id="cd18186">
    <property type="entry name" value="BTB_POZ_ZBTB_KLHL-like"/>
    <property type="match status" value="1"/>
</dbReference>
<dbReference type="SMART" id="SM00225">
    <property type="entry name" value="BTB"/>
    <property type="match status" value="1"/>
</dbReference>
<dbReference type="Proteomes" id="UP001201812">
    <property type="component" value="Unassembled WGS sequence"/>
</dbReference>
<organism evidence="3 4">
    <name type="scientific">Ditylenchus destructor</name>
    <dbReference type="NCBI Taxonomy" id="166010"/>
    <lineage>
        <taxon>Eukaryota</taxon>
        <taxon>Metazoa</taxon>
        <taxon>Ecdysozoa</taxon>
        <taxon>Nematoda</taxon>
        <taxon>Chromadorea</taxon>
        <taxon>Rhabditida</taxon>
        <taxon>Tylenchina</taxon>
        <taxon>Tylenchomorpha</taxon>
        <taxon>Sphaerularioidea</taxon>
        <taxon>Anguinidae</taxon>
        <taxon>Anguininae</taxon>
        <taxon>Ditylenchus</taxon>
    </lineage>
</organism>
<dbReference type="Pfam" id="PF00651">
    <property type="entry name" value="BTB"/>
    <property type="match status" value="1"/>
</dbReference>
<dbReference type="PANTHER" id="PTHR47022:SF1">
    <property type="entry name" value="BTB AND MATH DOMAIN-CONTAINING PROTEIN 36-RELATED"/>
    <property type="match status" value="1"/>
</dbReference>
<dbReference type="InterPro" id="IPR000210">
    <property type="entry name" value="BTB/POZ_dom"/>
</dbReference>
<dbReference type="AlphaFoldDB" id="A0AAD4MJS1"/>
<dbReference type="EMBL" id="JAKKPZ010000268">
    <property type="protein sequence ID" value="KAI1697437.1"/>
    <property type="molecule type" value="Genomic_DNA"/>
</dbReference>
<name>A0AAD4MJS1_9BILA</name>
<comment type="caution">
    <text evidence="3">The sequence shown here is derived from an EMBL/GenBank/DDBJ whole genome shotgun (WGS) entry which is preliminary data.</text>
</comment>
<feature type="domain" description="BTB" evidence="2">
    <location>
        <begin position="158"/>
        <end position="219"/>
    </location>
</feature>
<evidence type="ECO:0000259" key="2">
    <source>
        <dbReference type="PROSITE" id="PS50097"/>
    </source>
</evidence>
<protein>
    <submittedName>
        <fullName evidence="3">BTB/POZ domain-containing protein</fullName>
    </submittedName>
</protein>
<accession>A0AAD4MJS1</accession>
<dbReference type="SUPFAM" id="SSF54695">
    <property type="entry name" value="POZ domain"/>
    <property type="match status" value="1"/>
</dbReference>
<evidence type="ECO:0000313" key="4">
    <source>
        <dbReference type="Proteomes" id="UP001201812"/>
    </source>
</evidence>
<feature type="region of interest" description="Disordered" evidence="1">
    <location>
        <begin position="756"/>
        <end position="776"/>
    </location>
</feature>
<gene>
    <name evidence="3" type="ORF">DdX_18495</name>
</gene>
<keyword evidence="4" id="KW-1185">Reference proteome</keyword>
<dbReference type="Gene3D" id="3.30.710.10">
    <property type="entry name" value="Potassium Channel Kv1.1, Chain A"/>
    <property type="match status" value="1"/>
</dbReference>
<reference evidence="3" key="1">
    <citation type="submission" date="2022-01" db="EMBL/GenBank/DDBJ databases">
        <title>Genome Sequence Resource for Two Populations of Ditylenchus destructor, the Migratory Endoparasitic Phytonematode.</title>
        <authorList>
            <person name="Zhang H."/>
            <person name="Lin R."/>
            <person name="Xie B."/>
        </authorList>
    </citation>
    <scope>NUCLEOTIDE SEQUENCE</scope>
    <source>
        <strain evidence="3">BazhouSP</strain>
    </source>
</reference>
<evidence type="ECO:0000313" key="3">
    <source>
        <dbReference type="EMBL" id="KAI1697437.1"/>
    </source>
</evidence>
<dbReference type="PROSITE" id="PS50097">
    <property type="entry name" value="BTB"/>
    <property type="match status" value="1"/>
</dbReference>